<feature type="compositionally biased region" description="Polar residues" evidence="1">
    <location>
        <begin position="339"/>
        <end position="356"/>
    </location>
</feature>
<feature type="compositionally biased region" description="Basic residues" evidence="1">
    <location>
        <begin position="223"/>
        <end position="233"/>
    </location>
</feature>
<feature type="compositionally biased region" description="Low complexity" evidence="1">
    <location>
        <begin position="662"/>
        <end position="676"/>
    </location>
</feature>
<feature type="compositionally biased region" description="Basic and acidic residues" evidence="1">
    <location>
        <begin position="508"/>
        <end position="522"/>
    </location>
</feature>
<evidence type="ECO:0000256" key="1">
    <source>
        <dbReference type="SAM" id="MobiDB-lite"/>
    </source>
</evidence>
<dbReference type="Proteomes" id="UP000095280">
    <property type="component" value="Unplaced"/>
</dbReference>
<accession>A0A1I8HKJ0</accession>
<feature type="compositionally biased region" description="Low complexity" evidence="1">
    <location>
        <begin position="248"/>
        <end position="266"/>
    </location>
</feature>
<feature type="region of interest" description="Disordered" evidence="1">
    <location>
        <begin position="470"/>
        <end position="546"/>
    </location>
</feature>
<name>A0A1I8HKJ0_9PLAT</name>
<dbReference type="WBParaSite" id="maker-uti_cns_0006769-snap-gene-0.2-mRNA-1">
    <property type="protein sequence ID" value="maker-uti_cns_0006769-snap-gene-0.2-mRNA-1"/>
    <property type="gene ID" value="maker-uti_cns_0006769-snap-gene-0.2"/>
</dbReference>
<evidence type="ECO:0000313" key="2">
    <source>
        <dbReference type="Proteomes" id="UP000095280"/>
    </source>
</evidence>
<reference evidence="3" key="1">
    <citation type="submission" date="2016-11" db="UniProtKB">
        <authorList>
            <consortium name="WormBaseParasite"/>
        </authorList>
    </citation>
    <scope>IDENTIFICATION</scope>
</reference>
<evidence type="ECO:0000313" key="3">
    <source>
        <dbReference type="WBParaSite" id="maker-uti_cns_0006769-snap-gene-0.2-mRNA-1"/>
    </source>
</evidence>
<feature type="region of interest" description="Disordered" evidence="1">
    <location>
        <begin position="205"/>
        <end position="293"/>
    </location>
</feature>
<feature type="region of interest" description="Disordered" evidence="1">
    <location>
        <begin position="416"/>
        <end position="446"/>
    </location>
</feature>
<feature type="compositionally biased region" description="Polar residues" evidence="1">
    <location>
        <begin position="267"/>
        <end position="288"/>
    </location>
</feature>
<feature type="region of interest" description="Disordered" evidence="1">
    <location>
        <begin position="653"/>
        <end position="700"/>
    </location>
</feature>
<organism evidence="2 3">
    <name type="scientific">Macrostomum lignano</name>
    <dbReference type="NCBI Taxonomy" id="282301"/>
    <lineage>
        <taxon>Eukaryota</taxon>
        <taxon>Metazoa</taxon>
        <taxon>Spiralia</taxon>
        <taxon>Lophotrochozoa</taxon>
        <taxon>Platyhelminthes</taxon>
        <taxon>Rhabditophora</taxon>
        <taxon>Macrostomorpha</taxon>
        <taxon>Macrostomida</taxon>
        <taxon>Macrostomidae</taxon>
        <taxon>Macrostomum</taxon>
    </lineage>
</organism>
<feature type="compositionally biased region" description="Pro residues" evidence="1">
    <location>
        <begin position="491"/>
        <end position="505"/>
    </location>
</feature>
<feature type="compositionally biased region" description="Basic residues" evidence="1">
    <location>
        <begin position="312"/>
        <end position="322"/>
    </location>
</feature>
<sequence>RLCKFLTLPGAFVKLTRHVAAGHDAGHGREVDGQQNEEARGDVLHNIALLVADHAWGCFAFLGVLALHVLWKGADAAEKSGEGGHLAEVVAHIALLTPVETGLVFAGVSIGTVQPFQGCLIAAQIGVIFIEGVLTQKYIAQQADLGPPVRTGGEGAGVHGCGHGVGQVEQHPNCAAELRAQIARDHKIDAAALDNAIGGDCAHRDAARPSPGCSPSASTRDSRCRRCKSRRRRQPEADRDSRRRRPSRTPASPSASSRSQSASSATFYTRASGDSSATATPEWSSGSRGLTKGKAVFPPWRLVENVEEFDRRRRRRHKRRERLKSERSSPASSNNSSNQRDQLPSASPRQEQPQQTPKHRGQTRHLSTINNMNSVIEPQDSKNHLQPPQLQQARPAVYQRYTDANRSARLSITGSRDHLPLAEHQMPQPQRDRCNYQPVSTGHAKRQPAVTLDYRYPIEQGISFDTAHDLSQRQKHGLASGITGPADEPQFPGPPTPYPCGPPSQPQFDDRQGAWPSRHVDEGFPNFDDGDSPDLRQRNGDDFALPPANFSSSVAYPAGGLHVPWRDSGWPGLQAGAQQFGQTPQFPDQPTPFPCGPPSQQQFNDFNVGGFNSFGLKQQMNTMAPDSQTPETPTIQKRRRNIRTPKMCWMALRVGSGPVGPSPSSSTKTASSASASDFNGRVSSAPPAAAAAPPAPPLAVGLRTVETTAGDK</sequence>
<proteinExistence type="predicted"/>
<dbReference type="AlphaFoldDB" id="A0A1I8HKJ0"/>
<protein>
    <submittedName>
        <fullName evidence="3">Ammonium_transp domain-containing protein</fullName>
    </submittedName>
</protein>
<keyword evidence="2" id="KW-1185">Reference proteome</keyword>
<feature type="compositionally biased region" description="Low complexity" evidence="1">
    <location>
        <begin position="328"/>
        <end position="338"/>
    </location>
</feature>
<feature type="region of interest" description="Disordered" evidence="1">
    <location>
        <begin position="310"/>
        <end position="365"/>
    </location>
</feature>